<sequence length="55" mass="6032">MKSYAPPKPFLLLPLLSLTLFLTPVVFADDAPPRGGLQPRFIALKSQAWTMSFAA</sequence>
<dbReference type="RefSeq" id="WP_157682349.1">
    <property type="nucleotide sequence ID" value="NZ_AONB01000015.1"/>
</dbReference>
<accession>W9USZ7</accession>
<reference evidence="2 3" key="2">
    <citation type="journal article" date="2015" name="Syst. Appl. Microbiol.">
        <title>Nitrincola nitratireducens sp. nov. isolated from a haloalkaline crater lake.</title>
        <authorList>
            <person name="Singh A."/>
            <person name="Vaidya B."/>
            <person name="Tanuku N.R."/>
            <person name="Pinnaka A.K."/>
        </authorList>
    </citation>
    <scope>NUCLEOTIDE SEQUENCE [LARGE SCALE GENOMIC DNA]</scope>
    <source>
        <strain evidence="2 3">AK23</strain>
    </source>
</reference>
<dbReference type="Proteomes" id="UP000019464">
    <property type="component" value="Unassembled WGS sequence"/>
</dbReference>
<comment type="caution">
    <text evidence="2">The sequence shown here is derived from an EMBL/GenBank/DDBJ whole genome shotgun (WGS) entry which is preliminary data.</text>
</comment>
<evidence type="ECO:0000256" key="1">
    <source>
        <dbReference type="SAM" id="SignalP"/>
    </source>
</evidence>
<keyword evidence="1" id="KW-0732">Signal</keyword>
<evidence type="ECO:0000313" key="3">
    <source>
        <dbReference type="Proteomes" id="UP000019464"/>
    </source>
</evidence>
<organism evidence="2 3">
    <name type="scientific">Nitrincola nitratireducens</name>
    <dbReference type="NCBI Taxonomy" id="1229521"/>
    <lineage>
        <taxon>Bacteria</taxon>
        <taxon>Pseudomonadati</taxon>
        <taxon>Pseudomonadota</taxon>
        <taxon>Gammaproteobacteria</taxon>
        <taxon>Oceanospirillales</taxon>
        <taxon>Oceanospirillaceae</taxon>
        <taxon>Nitrincola</taxon>
    </lineage>
</organism>
<proteinExistence type="predicted"/>
<feature type="chain" id="PRO_5004929776" evidence="1">
    <location>
        <begin position="29"/>
        <end position="55"/>
    </location>
</feature>
<name>W9USZ7_9GAMM</name>
<dbReference type="EMBL" id="AONB01000015">
    <property type="protein sequence ID" value="EXJ10229.1"/>
    <property type="molecule type" value="Genomic_DNA"/>
</dbReference>
<gene>
    <name evidence="2" type="ORF">D791_02787</name>
</gene>
<feature type="signal peptide" evidence="1">
    <location>
        <begin position="1"/>
        <end position="28"/>
    </location>
</feature>
<dbReference type="STRING" id="1229521.D791_02787"/>
<dbReference type="AlphaFoldDB" id="W9USZ7"/>
<keyword evidence="3" id="KW-1185">Reference proteome</keyword>
<protein>
    <submittedName>
        <fullName evidence="2">Uncharacterized protein</fullName>
    </submittedName>
</protein>
<reference evidence="3" key="1">
    <citation type="submission" date="2012-11" db="EMBL/GenBank/DDBJ databases">
        <authorList>
            <person name="Singh A."/>
            <person name="Pinnaka A.K."/>
            <person name="Vaidya B."/>
        </authorList>
    </citation>
    <scope>NUCLEOTIDE SEQUENCE [LARGE SCALE GENOMIC DNA]</scope>
    <source>
        <strain evidence="3">AK23</strain>
    </source>
</reference>
<evidence type="ECO:0000313" key="2">
    <source>
        <dbReference type="EMBL" id="EXJ10229.1"/>
    </source>
</evidence>